<evidence type="ECO:0000256" key="1">
    <source>
        <dbReference type="SAM" id="Phobius"/>
    </source>
</evidence>
<sequence>MEPRRPPTRGGELSTSPRIRSGPAVALVLFCLAVGVPATVALTPGQDLVAFGQQITVGARSPDLSVAGPAQVVQVGNTAFDVERLRVWGPLRPQLTLGPVQRNAAAQAALDPEAGPRLRREAVDAVTGGFLAWYLWGAVLLVAFTLAASAGAAGLRTLLVLRAESRLPGGQRTLPEIWSHCVRGAGRMTAAAVVASVLAWGTAGALAYAGAAGGLGSVASLSQLVGARHLPPEPVGPPIAGFDGAVIGDSRAARLGGPPLPDGSPDDVACRRSTDSLAEQIAALRGDRVLNLACPSATVTAGLRGPQDEGGRTLSPQVGLLRQLQGLDWVVVTVGPNDVGWIDFLLYCYGVPDCADNLTQGEFDYRLAAFDRVYGDLLIDLNDLPGRPQIIVMTSYDAFPPDGVPSDVPCPDSRGPEEFPGLDAEKIALLDERNRAVNEILTAGAQAYGFDVARPVLRPLCGSVRAGLGPDLQGLADPFPFHPTGVGSLRMAAAVTPLLDPPAPRGG</sequence>
<keyword evidence="1" id="KW-0812">Transmembrane</keyword>
<dbReference type="Proteomes" id="UP000694287">
    <property type="component" value="Unassembled WGS sequence"/>
</dbReference>
<dbReference type="EMBL" id="JADQDK010000001">
    <property type="protein sequence ID" value="MBW0133993.1"/>
    <property type="molecule type" value="Genomic_DNA"/>
</dbReference>
<keyword evidence="1" id="KW-0472">Membrane</keyword>
<reference evidence="2 3" key="1">
    <citation type="submission" date="2020-11" db="EMBL/GenBank/DDBJ databases">
        <title>Pseudonocardia abyssalis sp. nov. and Pseudonocardia oceani sp. nov., description and phylogenomic analysis of two novel actinomycetes isolated from the deep Southern Ocean.</title>
        <authorList>
            <person name="Parra J."/>
        </authorList>
    </citation>
    <scope>NUCLEOTIDE SEQUENCE [LARGE SCALE GENOMIC DNA]</scope>
    <source>
        <strain evidence="2 3">KRD-168</strain>
    </source>
</reference>
<protein>
    <recommendedName>
        <fullName evidence="4">SGNH hydrolase-type esterase domain-containing protein</fullName>
    </recommendedName>
</protein>
<keyword evidence="1" id="KW-1133">Transmembrane helix</keyword>
<comment type="caution">
    <text evidence="2">The sequence shown here is derived from an EMBL/GenBank/DDBJ whole genome shotgun (WGS) entry which is preliminary data.</text>
</comment>
<accession>A0ABS6UQ10</accession>
<keyword evidence="3" id="KW-1185">Reference proteome</keyword>
<evidence type="ECO:0000313" key="2">
    <source>
        <dbReference type="EMBL" id="MBW0133993.1"/>
    </source>
</evidence>
<evidence type="ECO:0008006" key="4">
    <source>
        <dbReference type="Google" id="ProtNLM"/>
    </source>
</evidence>
<gene>
    <name evidence="2" type="ORF">I4I81_06960</name>
</gene>
<feature type="transmembrane region" description="Helical" evidence="1">
    <location>
        <begin position="21"/>
        <end position="42"/>
    </location>
</feature>
<organism evidence="2 3">
    <name type="scientific">Pseudonocardia abyssalis</name>
    <dbReference type="NCBI Taxonomy" id="2792008"/>
    <lineage>
        <taxon>Bacteria</taxon>
        <taxon>Bacillati</taxon>
        <taxon>Actinomycetota</taxon>
        <taxon>Actinomycetes</taxon>
        <taxon>Pseudonocardiales</taxon>
        <taxon>Pseudonocardiaceae</taxon>
        <taxon>Pseudonocardia</taxon>
    </lineage>
</organism>
<proteinExistence type="predicted"/>
<name>A0ABS6UQ10_9PSEU</name>
<feature type="transmembrane region" description="Helical" evidence="1">
    <location>
        <begin position="133"/>
        <end position="155"/>
    </location>
</feature>
<evidence type="ECO:0000313" key="3">
    <source>
        <dbReference type="Proteomes" id="UP000694287"/>
    </source>
</evidence>